<evidence type="ECO:0000313" key="2">
    <source>
        <dbReference type="Proteomes" id="UP001208570"/>
    </source>
</evidence>
<dbReference type="AlphaFoldDB" id="A0AAD9KCT4"/>
<sequence length="135" mass="15227">MVDRDTPKYRLARMLLTGQVQCYYEMDHCCRASPGLQRRTAVIIAADRVLATENKTELALSCEGKLAPIVSTGFYQVSEDATEMTASASPYVMLANQQWMHLDRLTTNGCGRWSDEAFCDRYSSSGVKPVNHQYY</sequence>
<dbReference type="Proteomes" id="UP001208570">
    <property type="component" value="Unassembled WGS sequence"/>
</dbReference>
<dbReference type="EMBL" id="JAODUP010000018">
    <property type="protein sequence ID" value="KAK2168330.1"/>
    <property type="molecule type" value="Genomic_DNA"/>
</dbReference>
<proteinExistence type="predicted"/>
<gene>
    <name evidence="1" type="ORF">LSH36_18g11043</name>
</gene>
<accession>A0AAD9KCT4</accession>
<keyword evidence="2" id="KW-1185">Reference proteome</keyword>
<comment type="caution">
    <text evidence="1">The sequence shown here is derived from an EMBL/GenBank/DDBJ whole genome shotgun (WGS) entry which is preliminary data.</text>
</comment>
<evidence type="ECO:0000313" key="1">
    <source>
        <dbReference type="EMBL" id="KAK2168330.1"/>
    </source>
</evidence>
<protein>
    <submittedName>
        <fullName evidence="1">Uncharacterized protein</fullName>
    </submittedName>
</protein>
<organism evidence="1 2">
    <name type="scientific">Paralvinella palmiformis</name>
    <dbReference type="NCBI Taxonomy" id="53620"/>
    <lineage>
        <taxon>Eukaryota</taxon>
        <taxon>Metazoa</taxon>
        <taxon>Spiralia</taxon>
        <taxon>Lophotrochozoa</taxon>
        <taxon>Annelida</taxon>
        <taxon>Polychaeta</taxon>
        <taxon>Sedentaria</taxon>
        <taxon>Canalipalpata</taxon>
        <taxon>Terebellida</taxon>
        <taxon>Terebelliformia</taxon>
        <taxon>Alvinellidae</taxon>
        <taxon>Paralvinella</taxon>
    </lineage>
</organism>
<reference evidence="1" key="1">
    <citation type="journal article" date="2023" name="Mol. Biol. Evol.">
        <title>Third-Generation Sequencing Reveals the Adaptive Role of the Epigenome in Three Deep-Sea Polychaetes.</title>
        <authorList>
            <person name="Perez M."/>
            <person name="Aroh O."/>
            <person name="Sun Y."/>
            <person name="Lan Y."/>
            <person name="Juniper S.K."/>
            <person name="Young C.R."/>
            <person name="Angers B."/>
            <person name="Qian P.Y."/>
        </authorList>
    </citation>
    <scope>NUCLEOTIDE SEQUENCE</scope>
    <source>
        <strain evidence="1">P08H-3</strain>
    </source>
</reference>
<name>A0AAD9KCT4_9ANNE</name>